<evidence type="ECO:0000313" key="2">
    <source>
        <dbReference type="Proteomes" id="UP000075920"/>
    </source>
</evidence>
<dbReference type="VEuPathDB" id="VectorBase:AMIN008045"/>
<sequence>MAHPTPAVNTEERMRIGFVQCTPARGVVKWVSTPTGIISHFVNLQVVVPEAFILGSGELHVDMGSTINLVCIIEKSEPIY</sequence>
<proteinExistence type="predicted"/>
<evidence type="ECO:0000313" key="1">
    <source>
        <dbReference type="EnsemblMetazoa" id="AMIN008045-PA"/>
    </source>
</evidence>
<evidence type="ECO:0008006" key="3">
    <source>
        <dbReference type="Google" id="ProtNLM"/>
    </source>
</evidence>
<protein>
    <recommendedName>
        <fullName evidence="3">Ig-like domain-containing protein</fullName>
    </recommendedName>
</protein>
<dbReference type="AlphaFoldDB" id="A0A182WCG0"/>
<accession>A0A182WCG0</accession>
<dbReference type="STRING" id="112268.A0A182WCG0"/>
<reference evidence="2" key="1">
    <citation type="submission" date="2013-03" db="EMBL/GenBank/DDBJ databases">
        <title>The Genome Sequence of Anopheles minimus MINIMUS1.</title>
        <authorList>
            <consortium name="The Broad Institute Genomics Platform"/>
            <person name="Neafsey D.E."/>
            <person name="Walton C."/>
            <person name="Walker B."/>
            <person name="Young S.K."/>
            <person name="Zeng Q."/>
            <person name="Gargeya S."/>
            <person name="Fitzgerald M."/>
            <person name="Haas B."/>
            <person name="Abouelleil A."/>
            <person name="Allen A.W."/>
            <person name="Alvarado L."/>
            <person name="Arachchi H.M."/>
            <person name="Berlin A.M."/>
            <person name="Chapman S.B."/>
            <person name="Gainer-Dewar J."/>
            <person name="Goldberg J."/>
            <person name="Griggs A."/>
            <person name="Gujja S."/>
            <person name="Hansen M."/>
            <person name="Howarth C."/>
            <person name="Imamovic A."/>
            <person name="Ireland A."/>
            <person name="Larimer J."/>
            <person name="McCowan C."/>
            <person name="Murphy C."/>
            <person name="Pearson M."/>
            <person name="Poon T.W."/>
            <person name="Priest M."/>
            <person name="Roberts A."/>
            <person name="Saif S."/>
            <person name="Shea T."/>
            <person name="Sisk P."/>
            <person name="Sykes S."/>
            <person name="Wortman J."/>
            <person name="Nusbaum C."/>
            <person name="Birren B."/>
        </authorList>
    </citation>
    <scope>NUCLEOTIDE SEQUENCE [LARGE SCALE GENOMIC DNA]</scope>
    <source>
        <strain evidence="2">MINIMUS1</strain>
    </source>
</reference>
<organism evidence="1 2">
    <name type="scientific">Anopheles minimus</name>
    <dbReference type="NCBI Taxonomy" id="112268"/>
    <lineage>
        <taxon>Eukaryota</taxon>
        <taxon>Metazoa</taxon>
        <taxon>Ecdysozoa</taxon>
        <taxon>Arthropoda</taxon>
        <taxon>Hexapoda</taxon>
        <taxon>Insecta</taxon>
        <taxon>Pterygota</taxon>
        <taxon>Neoptera</taxon>
        <taxon>Endopterygota</taxon>
        <taxon>Diptera</taxon>
        <taxon>Nematocera</taxon>
        <taxon>Culicoidea</taxon>
        <taxon>Culicidae</taxon>
        <taxon>Anophelinae</taxon>
        <taxon>Anopheles</taxon>
    </lineage>
</organism>
<reference evidence="1" key="2">
    <citation type="submission" date="2020-05" db="UniProtKB">
        <authorList>
            <consortium name="EnsemblMetazoa"/>
        </authorList>
    </citation>
    <scope>IDENTIFICATION</scope>
    <source>
        <strain evidence="1">MINIMUS1</strain>
    </source>
</reference>
<dbReference type="EnsemblMetazoa" id="AMIN008045-RA">
    <property type="protein sequence ID" value="AMIN008045-PA"/>
    <property type="gene ID" value="AMIN008045"/>
</dbReference>
<keyword evidence="2" id="KW-1185">Reference proteome</keyword>
<name>A0A182WCG0_9DIPT</name>
<dbReference type="Proteomes" id="UP000075920">
    <property type="component" value="Unassembled WGS sequence"/>
</dbReference>